<gene>
    <name evidence="1" type="ORF">ABWT76_005036</name>
</gene>
<reference evidence="1" key="1">
    <citation type="submission" date="2024-07" db="EMBL/GenBank/DDBJ databases">
        <authorList>
            <person name="Kim Y.J."/>
            <person name="Jeong J.Y."/>
        </authorList>
    </citation>
    <scope>NUCLEOTIDE SEQUENCE</scope>
    <source>
        <strain evidence="1">GIHE-MW2</strain>
    </source>
</reference>
<sequence length="45" mass="5516">MQKRNPVSGWLRSDRLSFRERNRVSLMNINSYLWDEIEETRFLDG</sequence>
<dbReference type="EMBL" id="CP159837">
    <property type="protein sequence ID" value="XCM36286.1"/>
    <property type="molecule type" value="Genomic_DNA"/>
</dbReference>
<name>A0AAU8JC46_9CYAN</name>
<dbReference type="RefSeq" id="WP_354635133.1">
    <property type="nucleotide sequence ID" value="NZ_CP159837.1"/>
</dbReference>
<evidence type="ECO:0000313" key="1">
    <source>
        <dbReference type="EMBL" id="XCM36286.1"/>
    </source>
</evidence>
<protein>
    <submittedName>
        <fullName evidence="1">Uncharacterized protein</fullName>
    </submittedName>
</protein>
<accession>A0AAU8JC46</accession>
<dbReference type="AlphaFoldDB" id="A0AAU8JC46"/>
<organism evidence="1">
    <name type="scientific">Planktothricoides raciborskii GIHE-MW2</name>
    <dbReference type="NCBI Taxonomy" id="2792601"/>
    <lineage>
        <taxon>Bacteria</taxon>
        <taxon>Bacillati</taxon>
        <taxon>Cyanobacteriota</taxon>
        <taxon>Cyanophyceae</taxon>
        <taxon>Oscillatoriophycideae</taxon>
        <taxon>Oscillatoriales</taxon>
        <taxon>Oscillatoriaceae</taxon>
        <taxon>Planktothricoides</taxon>
    </lineage>
</organism>
<proteinExistence type="predicted"/>